<gene>
    <name evidence="3" type="ORF">D1O30_20165</name>
</gene>
<reference evidence="3 4" key="1">
    <citation type="submission" date="2018-08" db="EMBL/GenBank/DDBJ databases">
        <title>Genome sequence of Methylocystis hirsuta CSC1, a methanotroph able to accumulate PHAs.</title>
        <authorList>
            <person name="Bordel S."/>
            <person name="Rodriguez E."/>
            <person name="Gancedo J."/>
            <person name="Munoz R."/>
        </authorList>
    </citation>
    <scope>NUCLEOTIDE SEQUENCE [LARGE SCALE GENOMIC DNA]</scope>
    <source>
        <strain evidence="3 4">CSC1</strain>
    </source>
</reference>
<feature type="region of interest" description="Disordered" evidence="1">
    <location>
        <begin position="1"/>
        <end position="33"/>
    </location>
</feature>
<evidence type="ECO:0000313" key="3">
    <source>
        <dbReference type="EMBL" id="RNJ48218.1"/>
    </source>
</evidence>
<protein>
    <submittedName>
        <fullName evidence="3">DUF4167 domain-containing protein</fullName>
    </submittedName>
</protein>
<dbReference type="InterPro" id="IPR025430">
    <property type="entry name" value="DUF4167"/>
</dbReference>
<name>A0A3M9XMA2_9HYPH</name>
<dbReference type="EMBL" id="QWDD01000003">
    <property type="protein sequence ID" value="RNJ48218.1"/>
    <property type="molecule type" value="Genomic_DNA"/>
</dbReference>
<evidence type="ECO:0000256" key="1">
    <source>
        <dbReference type="SAM" id="MobiDB-lite"/>
    </source>
</evidence>
<dbReference type="OrthoDB" id="9816310at2"/>
<accession>A0A3M9XMA2</accession>
<sequence length="107" mass="12141">MQNDTKSNRRTRRHGPAAGPLSSASRSSERKLNTIPSVRNVDFKARYERYMALAQAAKSSGDAVEIENYYQHAEHYFRLIKQQATPSSCANRKSRLEFAGQHQIATE</sequence>
<proteinExistence type="predicted"/>
<feature type="domain" description="DUF4167" evidence="2">
    <location>
        <begin position="47"/>
        <end position="83"/>
    </location>
</feature>
<dbReference type="Pfam" id="PF13763">
    <property type="entry name" value="DUF4167"/>
    <property type="match status" value="1"/>
</dbReference>
<dbReference type="Proteomes" id="UP000268623">
    <property type="component" value="Unassembled WGS sequence"/>
</dbReference>
<keyword evidence="4" id="KW-1185">Reference proteome</keyword>
<dbReference type="AlphaFoldDB" id="A0A3M9XMA2"/>
<organism evidence="3 4">
    <name type="scientific">Methylocystis hirsuta</name>
    <dbReference type="NCBI Taxonomy" id="369798"/>
    <lineage>
        <taxon>Bacteria</taxon>
        <taxon>Pseudomonadati</taxon>
        <taxon>Pseudomonadota</taxon>
        <taxon>Alphaproteobacteria</taxon>
        <taxon>Hyphomicrobiales</taxon>
        <taxon>Methylocystaceae</taxon>
        <taxon>Methylocystis</taxon>
    </lineage>
</organism>
<comment type="caution">
    <text evidence="3">The sequence shown here is derived from an EMBL/GenBank/DDBJ whole genome shotgun (WGS) entry which is preliminary data.</text>
</comment>
<evidence type="ECO:0000259" key="2">
    <source>
        <dbReference type="Pfam" id="PF13763"/>
    </source>
</evidence>
<evidence type="ECO:0000313" key="4">
    <source>
        <dbReference type="Proteomes" id="UP000268623"/>
    </source>
</evidence>